<dbReference type="EMBL" id="REGN01005931">
    <property type="protein sequence ID" value="RNA11552.1"/>
    <property type="molecule type" value="Genomic_DNA"/>
</dbReference>
<dbReference type="Proteomes" id="UP000276133">
    <property type="component" value="Unassembled WGS sequence"/>
</dbReference>
<sequence>MIDLEEILNESLVEDKMMLIMLGSVSEPKTFKFKKKIPNSMNFLPFQASELELDLRLFLQLTFDAAVV</sequence>
<gene>
    <name evidence="1" type="ORF">BpHYR1_048214</name>
</gene>
<reference evidence="1 2" key="1">
    <citation type="journal article" date="2018" name="Sci. Rep.">
        <title>Genomic signatures of local adaptation to the degree of environmental predictability in rotifers.</title>
        <authorList>
            <person name="Franch-Gras L."/>
            <person name="Hahn C."/>
            <person name="Garcia-Roger E.M."/>
            <person name="Carmona M.J."/>
            <person name="Serra M."/>
            <person name="Gomez A."/>
        </authorList>
    </citation>
    <scope>NUCLEOTIDE SEQUENCE [LARGE SCALE GENOMIC DNA]</scope>
    <source>
        <strain evidence="1">HYR1</strain>
    </source>
</reference>
<dbReference type="AlphaFoldDB" id="A0A3M7QJW2"/>
<comment type="caution">
    <text evidence="1">The sequence shown here is derived from an EMBL/GenBank/DDBJ whole genome shotgun (WGS) entry which is preliminary data.</text>
</comment>
<name>A0A3M7QJW2_BRAPC</name>
<organism evidence="1 2">
    <name type="scientific">Brachionus plicatilis</name>
    <name type="common">Marine rotifer</name>
    <name type="synonym">Brachionus muelleri</name>
    <dbReference type="NCBI Taxonomy" id="10195"/>
    <lineage>
        <taxon>Eukaryota</taxon>
        <taxon>Metazoa</taxon>
        <taxon>Spiralia</taxon>
        <taxon>Gnathifera</taxon>
        <taxon>Rotifera</taxon>
        <taxon>Eurotatoria</taxon>
        <taxon>Monogononta</taxon>
        <taxon>Pseudotrocha</taxon>
        <taxon>Ploima</taxon>
        <taxon>Brachionidae</taxon>
        <taxon>Brachionus</taxon>
    </lineage>
</organism>
<evidence type="ECO:0000313" key="2">
    <source>
        <dbReference type="Proteomes" id="UP000276133"/>
    </source>
</evidence>
<protein>
    <submittedName>
        <fullName evidence="1">Uncharacterized protein</fullName>
    </submittedName>
</protein>
<accession>A0A3M7QJW2</accession>
<evidence type="ECO:0000313" key="1">
    <source>
        <dbReference type="EMBL" id="RNA11552.1"/>
    </source>
</evidence>
<proteinExistence type="predicted"/>
<keyword evidence="2" id="KW-1185">Reference proteome</keyword>